<accession>A0ABT6MYJ0</accession>
<evidence type="ECO:0000313" key="2">
    <source>
        <dbReference type="EMBL" id="MDH7638129.1"/>
    </source>
</evidence>
<feature type="transmembrane region" description="Helical" evidence="1">
    <location>
        <begin position="67"/>
        <end position="87"/>
    </location>
</feature>
<dbReference type="RefSeq" id="WP_281043447.1">
    <property type="nucleotide sequence ID" value="NZ_JARYGZ010000001.1"/>
</dbReference>
<evidence type="ECO:0000313" key="3">
    <source>
        <dbReference type="Proteomes" id="UP001160625"/>
    </source>
</evidence>
<reference evidence="2" key="1">
    <citation type="submission" date="2023-04" db="EMBL/GenBank/DDBJ databases">
        <title>Sphingomonas sp. MAHUQ-71 isolated from rice field.</title>
        <authorList>
            <person name="Huq M.A."/>
        </authorList>
    </citation>
    <scope>NUCLEOTIDE SEQUENCE</scope>
    <source>
        <strain evidence="2">MAHUQ-71</strain>
    </source>
</reference>
<name>A0ABT6MYJ0_9SPHN</name>
<organism evidence="2 3">
    <name type="scientific">Sphingomonas oryzagri</name>
    <dbReference type="NCBI Taxonomy" id="3042314"/>
    <lineage>
        <taxon>Bacteria</taxon>
        <taxon>Pseudomonadati</taxon>
        <taxon>Pseudomonadota</taxon>
        <taxon>Alphaproteobacteria</taxon>
        <taxon>Sphingomonadales</taxon>
        <taxon>Sphingomonadaceae</taxon>
        <taxon>Sphingomonas</taxon>
    </lineage>
</organism>
<keyword evidence="1" id="KW-0812">Transmembrane</keyword>
<dbReference type="EMBL" id="JARYGZ010000001">
    <property type="protein sequence ID" value="MDH7638129.1"/>
    <property type="molecule type" value="Genomic_DNA"/>
</dbReference>
<keyword evidence="1" id="KW-0472">Membrane</keyword>
<sequence>MAVELTDMLDILGNCLAQVFGGMAVAAFLAWSSWQVFKLLRRPALGPWIAMLSLLAIPGAARRPLVQMVILFLAIAALTLIPVGRAWREQDRLRRMLRRLAKSGITGRPATAKTSDQSVPMS</sequence>
<feature type="transmembrane region" description="Helical" evidence="1">
    <location>
        <begin position="16"/>
        <end position="37"/>
    </location>
</feature>
<evidence type="ECO:0000256" key="1">
    <source>
        <dbReference type="SAM" id="Phobius"/>
    </source>
</evidence>
<keyword evidence="3" id="KW-1185">Reference proteome</keyword>
<keyword evidence="1" id="KW-1133">Transmembrane helix</keyword>
<feature type="transmembrane region" description="Helical" evidence="1">
    <location>
        <begin position="44"/>
        <end position="61"/>
    </location>
</feature>
<proteinExistence type="predicted"/>
<protein>
    <submittedName>
        <fullName evidence="2">Uncharacterized protein</fullName>
    </submittedName>
</protein>
<dbReference type="Proteomes" id="UP001160625">
    <property type="component" value="Unassembled WGS sequence"/>
</dbReference>
<gene>
    <name evidence="2" type="ORF">QGN17_05255</name>
</gene>
<comment type="caution">
    <text evidence="2">The sequence shown here is derived from an EMBL/GenBank/DDBJ whole genome shotgun (WGS) entry which is preliminary data.</text>
</comment>